<dbReference type="AlphaFoldDB" id="A0A162DAE1"/>
<dbReference type="EMBL" id="LRGB01003024">
    <property type="protein sequence ID" value="KZS04955.1"/>
    <property type="molecule type" value="Genomic_DNA"/>
</dbReference>
<protein>
    <submittedName>
        <fullName evidence="1">Uncharacterized protein</fullName>
    </submittedName>
</protein>
<dbReference type="Proteomes" id="UP000076858">
    <property type="component" value="Unassembled WGS sequence"/>
</dbReference>
<keyword evidence="2" id="KW-1185">Reference proteome</keyword>
<evidence type="ECO:0000313" key="2">
    <source>
        <dbReference type="Proteomes" id="UP000076858"/>
    </source>
</evidence>
<gene>
    <name evidence="1" type="ORF">APZ42_031895</name>
</gene>
<comment type="caution">
    <text evidence="1">The sequence shown here is derived from an EMBL/GenBank/DDBJ whole genome shotgun (WGS) entry which is preliminary data.</text>
</comment>
<proteinExistence type="predicted"/>
<accession>A0A162DAE1</accession>
<sequence>MQDNVVLNVADIFHDRIASLLRNRDGPVNFMKSSYNLQFF</sequence>
<evidence type="ECO:0000313" key="1">
    <source>
        <dbReference type="EMBL" id="KZS04955.1"/>
    </source>
</evidence>
<organism evidence="1 2">
    <name type="scientific">Daphnia magna</name>
    <dbReference type="NCBI Taxonomy" id="35525"/>
    <lineage>
        <taxon>Eukaryota</taxon>
        <taxon>Metazoa</taxon>
        <taxon>Ecdysozoa</taxon>
        <taxon>Arthropoda</taxon>
        <taxon>Crustacea</taxon>
        <taxon>Branchiopoda</taxon>
        <taxon>Diplostraca</taxon>
        <taxon>Cladocera</taxon>
        <taxon>Anomopoda</taxon>
        <taxon>Daphniidae</taxon>
        <taxon>Daphnia</taxon>
    </lineage>
</organism>
<name>A0A162DAE1_9CRUS</name>
<reference evidence="1 2" key="1">
    <citation type="submission" date="2016-03" db="EMBL/GenBank/DDBJ databases">
        <title>EvidentialGene: Evidence-directed Construction of Genes on Genomes.</title>
        <authorList>
            <person name="Gilbert D.G."/>
            <person name="Choi J.-H."/>
            <person name="Mockaitis K."/>
            <person name="Colbourne J."/>
            <person name="Pfrender M."/>
        </authorList>
    </citation>
    <scope>NUCLEOTIDE SEQUENCE [LARGE SCALE GENOMIC DNA]</scope>
    <source>
        <strain evidence="1 2">Xinb3</strain>
        <tissue evidence="1">Complete organism</tissue>
    </source>
</reference>